<comment type="caution">
    <text evidence="9">The sequence shown here is derived from an EMBL/GenBank/DDBJ whole genome shotgun (WGS) entry which is preliminary data.</text>
</comment>
<keyword evidence="4 8" id="KW-0566">Pantothenate biosynthesis</keyword>
<dbReference type="SUPFAM" id="SSF52374">
    <property type="entry name" value="Nucleotidylyl transferase"/>
    <property type="match status" value="1"/>
</dbReference>
<comment type="catalytic activity">
    <reaction evidence="7 8">
        <text>(R)-pantoate + beta-alanine + ATP = (R)-pantothenate + AMP + diphosphate + H(+)</text>
        <dbReference type="Rhea" id="RHEA:10912"/>
        <dbReference type="ChEBI" id="CHEBI:15378"/>
        <dbReference type="ChEBI" id="CHEBI:15980"/>
        <dbReference type="ChEBI" id="CHEBI:29032"/>
        <dbReference type="ChEBI" id="CHEBI:30616"/>
        <dbReference type="ChEBI" id="CHEBI:33019"/>
        <dbReference type="ChEBI" id="CHEBI:57966"/>
        <dbReference type="ChEBI" id="CHEBI:456215"/>
        <dbReference type="EC" id="6.3.2.1"/>
    </reaction>
</comment>
<dbReference type="PANTHER" id="PTHR21299">
    <property type="entry name" value="CYTIDYLATE KINASE/PANTOATE-BETA-ALANINE LIGASE"/>
    <property type="match status" value="1"/>
</dbReference>
<organism evidence="9 10">
    <name type="scientific">Roseibacillus persicicus</name>
    <dbReference type="NCBI Taxonomy" id="454148"/>
    <lineage>
        <taxon>Bacteria</taxon>
        <taxon>Pseudomonadati</taxon>
        <taxon>Verrucomicrobiota</taxon>
        <taxon>Verrucomicrobiia</taxon>
        <taxon>Verrucomicrobiales</taxon>
        <taxon>Verrucomicrobiaceae</taxon>
        <taxon>Roseibacillus</taxon>
    </lineage>
</organism>
<feature type="binding site" evidence="8">
    <location>
        <position position="61"/>
    </location>
    <ligand>
        <name>(R)-pantoate</name>
        <dbReference type="ChEBI" id="CHEBI:15980"/>
    </ligand>
</feature>
<comment type="pathway">
    <text evidence="1 8">Cofactor biosynthesis; (R)-pantothenate biosynthesis; (R)-pantothenate from (R)-pantoate and beta-alanine: step 1/1.</text>
</comment>
<proteinExistence type="inferred from homology"/>
<comment type="similarity">
    <text evidence="2 8">Belongs to the pantothenate synthetase family.</text>
</comment>
<keyword evidence="8" id="KW-0963">Cytoplasm</keyword>
<evidence type="ECO:0000256" key="2">
    <source>
        <dbReference type="ARBA" id="ARBA00009256"/>
    </source>
</evidence>
<dbReference type="NCBIfam" id="TIGR00018">
    <property type="entry name" value="panC"/>
    <property type="match status" value="1"/>
</dbReference>
<protein>
    <recommendedName>
        <fullName evidence="8">Pantothenate synthetase</fullName>
        <shortName evidence="8">PS</shortName>
        <ecNumber evidence="8">6.3.2.1</ecNumber>
    </recommendedName>
    <alternativeName>
        <fullName evidence="8">Pantoate--beta-alanine ligase</fullName>
    </alternativeName>
    <alternativeName>
        <fullName evidence="8">Pantoate-activating enzyme</fullName>
    </alternativeName>
</protein>
<keyword evidence="10" id="KW-1185">Reference proteome</keyword>
<keyword evidence="3 8" id="KW-0436">Ligase</keyword>
<dbReference type="EC" id="6.3.2.1" evidence="8"/>
<comment type="subcellular location">
    <subcellularLocation>
        <location evidence="8">Cytoplasm</location>
    </subcellularLocation>
</comment>
<name>A0A918TRX1_9BACT</name>
<evidence type="ECO:0000256" key="3">
    <source>
        <dbReference type="ARBA" id="ARBA00022598"/>
    </source>
</evidence>
<dbReference type="InterPro" id="IPR042176">
    <property type="entry name" value="Pantoate_ligase_C"/>
</dbReference>
<dbReference type="InterPro" id="IPR014729">
    <property type="entry name" value="Rossmann-like_a/b/a_fold"/>
</dbReference>
<dbReference type="EMBL" id="BMXI01000011">
    <property type="protein sequence ID" value="GHC58287.1"/>
    <property type="molecule type" value="Genomic_DNA"/>
</dbReference>
<feature type="binding site" evidence="8">
    <location>
        <position position="61"/>
    </location>
    <ligand>
        <name>beta-alanine</name>
        <dbReference type="ChEBI" id="CHEBI:57966"/>
    </ligand>
</feature>
<dbReference type="FunFam" id="3.30.1300.10:FF:000001">
    <property type="entry name" value="Pantothenate synthetase"/>
    <property type="match status" value="1"/>
</dbReference>
<comment type="caution">
    <text evidence="8">Lacks conserved residue(s) required for the propagation of feature annotation.</text>
</comment>
<dbReference type="CDD" id="cd00560">
    <property type="entry name" value="PanC"/>
    <property type="match status" value="1"/>
</dbReference>
<evidence type="ECO:0000313" key="10">
    <source>
        <dbReference type="Proteomes" id="UP000644507"/>
    </source>
</evidence>
<feature type="active site" description="Proton donor" evidence="8">
    <location>
        <position position="34"/>
    </location>
</feature>
<dbReference type="InterPro" id="IPR003721">
    <property type="entry name" value="Pantoate_ligase"/>
</dbReference>
<evidence type="ECO:0000256" key="6">
    <source>
        <dbReference type="ARBA" id="ARBA00022840"/>
    </source>
</evidence>
<evidence type="ECO:0000256" key="1">
    <source>
        <dbReference type="ARBA" id="ARBA00004990"/>
    </source>
</evidence>
<dbReference type="RefSeq" id="WP_189570679.1">
    <property type="nucleotide sequence ID" value="NZ_BMXI01000011.1"/>
</dbReference>
<evidence type="ECO:0000256" key="7">
    <source>
        <dbReference type="ARBA" id="ARBA00048258"/>
    </source>
</evidence>
<dbReference type="GO" id="GO:0004592">
    <property type="term" value="F:pantoate-beta-alanine ligase activity"/>
    <property type="evidence" value="ECO:0007669"/>
    <property type="project" value="UniProtKB-UniRule"/>
</dbReference>
<keyword evidence="6 8" id="KW-0067">ATP-binding</keyword>
<feature type="binding site" evidence="8">
    <location>
        <position position="153"/>
    </location>
    <ligand>
        <name>(R)-pantoate</name>
        <dbReference type="ChEBI" id="CHEBI:15980"/>
    </ligand>
</feature>
<sequence length="283" mass="31372">MKTSTNASELLSFQSEWSSPVAFVPTMGALHEGHLSLFRRARESVGDSGTVVASIFVNPLQFDRPGDLKNYPRTLDDDLAFCRQEGVDHVFHPNAAEFYAPDHSIQVLEKSLAQHLCGATRPGHFDGVCTVVLKLFNLVAPDFAVFGKKDYQQLAIIRRMVRDLSLRVEIIAAETFREQDGLAMSSRNRNLTADDRADAPRLRKALLAAQNLAVTGERSPEKYLAAARQQLKGAPESFRVDYLELVSRQTLQPLASVSEPALMAVAAFYGEVRLIDNIEITAR</sequence>
<comment type="subunit">
    <text evidence="8">Homodimer.</text>
</comment>
<reference evidence="9" key="2">
    <citation type="submission" date="2020-09" db="EMBL/GenBank/DDBJ databases">
        <authorList>
            <person name="Sun Q."/>
            <person name="Kim S."/>
        </authorList>
    </citation>
    <scope>NUCLEOTIDE SEQUENCE</scope>
    <source>
        <strain evidence="9">KCTC 12988</strain>
    </source>
</reference>
<dbReference type="Proteomes" id="UP000644507">
    <property type="component" value="Unassembled WGS sequence"/>
</dbReference>
<dbReference type="GO" id="GO:0015940">
    <property type="term" value="P:pantothenate biosynthetic process"/>
    <property type="evidence" value="ECO:0007669"/>
    <property type="project" value="UniProtKB-UniRule"/>
</dbReference>
<evidence type="ECO:0000256" key="5">
    <source>
        <dbReference type="ARBA" id="ARBA00022741"/>
    </source>
</evidence>
<keyword evidence="5 8" id="KW-0547">Nucleotide-binding</keyword>
<evidence type="ECO:0000256" key="4">
    <source>
        <dbReference type="ARBA" id="ARBA00022655"/>
    </source>
</evidence>
<feature type="binding site" evidence="8">
    <location>
        <begin position="184"/>
        <end position="187"/>
    </location>
    <ligand>
        <name>ATP</name>
        <dbReference type="ChEBI" id="CHEBI:30616"/>
    </ligand>
</feature>
<dbReference type="GO" id="GO:0005524">
    <property type="term" value="F:ATP binding"/>
    <property type="evidence" value="ECO:0007669"/>
    <property type="project" value="UniProtKB-KW"/>
</dbReference>
<evidence type="ECO:0000313" key="9">
    <source>
        <dbReference type="EMBL" id="GHC58287.1"/>
    </source>
</evidence>
<gene>
    <name evidence="8 9" type="primary">panC</name>
    <name evidence="9" type="ORF">GCM10007100_26530</name>
</gene>
<accession>A0A918TRX1</accession>
<dbReference type="PANTHER" id="PTHR21299:SF1">
    <property type="entry name" value="PANTOATE--BETA-ALANINE LIGASE"/>
    <property type="match status" value="1"/>
</dbReference>
<dbReference type="AlphaFoldDB" id="A0A918TRX1"/>
<evidence type="ECO:0000256" key="8">
    <source>
        <dbReference type="HAMAP-Rule" id="MF_00158"/>
    </source>
</evidence>
<comment type="miscellaneous">
    <text evidence="8">The reaction proceeds by a bi uni uni bi ping pong mechanism.</text>
</comment>
<dbReference type="GO" id="GO:0005829">
    <property type="term" value="C:cytosol"/>
    <property type="evidence" value="ECO:0007669"/>
    <property type="project" value="TreeGrafter"/>
</dbReference>
<reference evidence="9" key="1">
    <citation type="journal article" date="2014" name="Int. J. Syst. Evol. Microbiol.">
        <title>Complete genome sequence of Corynebacterium casei LMG S-19264T (=DSM 44701T), isolated from a smear-ripened cheese.</title>
        <authorList>
            <consortium name="US DOE Joint Genome Institute (JGI-PGF)"/>
            <person name="Walter F."/>
            <person name="Albersmeier A."/>
            <person name="Kalinowski J."/>
            <person name="Ruckert C."/>
        </authorList>
    </citation>
    <scope>NUCLEOTIDE SEQUENCE</scope>
    <source>
        <strain evidence="9">KCTC 12988</strain>
    </source>
</reference>
<comment type="function">
    <text evidence="8">Catalyzes the condensation of pantoate with beta-alanine in an ATP-dependent reaction via a pantoyl-adenylate intermediate.</text>
</comment>
<feature type="binding site" evidence="8">
    <location>
        <begin position="147"/>
        <end position="150"/>
    </location>
    <ligand>
        <name>ATP</name>
        <dbReference type="ChEBI" id="CHEBI:30616"/>
    </ligand>
</feature>
<dbReference type="HAMAP" id="MF_00158">
    <property type="entry name" value="PanC"/>
    <property type="match status" value="1"/>
</dbReference>
<dbReference type="Pfam" id="PF02569">
    <property type="entry name" value="Pantoate_ligase"/>
    <property type="match status" value="1"/>
</dbReference>
<dbReference type="Gene3D" id="3.30.1300.10">
    <property type="entry name" value="Pantoate-beta-alanine ligase, C-terminal domain"/>
    <property type="match status" value="1"/>
</dbReference>
<dbReference type="Gene3D" id="3.40.50.620">
    <property type="entry name" value="HUPs"/>
    <property type="match status" value="1"/>
</dbReference>
<feature type="binding site" evidence="8">
    <location>
        <begin position="27"/>
        <end position="34"/>
    </location>
    <ligand>
        <name>ATP</name>
        <dbReference type="ChEBI" id="CHEBI:30616"/>
    </ligand>
</feature>